<dbReference type="GO" id="GO:0008168">
    <property type="term" value="F:methyltransferase activity"/>
    <property type="evidence" value="ECO:0007669"/>
    <property type="project" value="UniProtKB-KW"/>
</dbReference>
<accession>A0A9P7AZP1</accession>
<dbReference type="GO" id="GO:0032259">
    <property type="term" value="P:methylation"/>
    <property type="evidence" value="ECO:0007669"/>
    <property type="project" value="UniProtKB-KW"/>
</dbReference>
<dbReference type="PANTHER" id="PTHR12829">
    <property type="entry name" value="N6-ADENOSINE-METHYLTRANSFERASE"/>
    <property type="match status" value="1"/>
</dbReference>
<dbReference type="Proteomes" id="UP000785200">
    <property type="component" value="Unassembled WGS sequence"/>
</dbReference>
<dbReference type="PROSITE" id="PS51143">
    <property type="entry name" value="MT_A70"/>
    <property type="match status" value="1"/>
</dbReference>
<dbReference type="InterPro" id="IPR029063">
    <property type="entry name" value="SAM-dependent_MTases_sf"/>
</dbReference>
<proteinExistence type="inferred from homology"/>
<evidence type="ECO:0000256" key="1">
    <source>
        <dbReference type="PROSITE-ProRule" id="PRU00489"/>
    </source>
</evidence>
<name>A0A9P7AZP1_9HELO</name>
<dbReference type="SUPFAM" id="SSF53335">
    <property type="entry name" value="S-adenosyl-L-methionine-dependent methyltransferases"/>
    <property type="match status" value="1"/>
</dbReference>
<dbReference type="GO" id="GO:0005634">
    <property type="term" value="C:nucleus"/>
    <property type="evidence" value="ECO:0007669"/>
    <property type="project" value="TreeGrafter"/>
</dbReference>
<dbReference type="GO" id="GO:0003676">
    <property type="term" value="F:nucleic acid binding"/>
    <property type="evidence" value="ECO:0007669"/>
    <property type="project" value="InterPro"/>
</dbReference>
<comment type="caution">
    <text evidence="2">The sequence shown here is derived from an EMBL/GenBank/DDBJ whole genome shotgun (WGS) entry which is preliminary data.</text>
</comment>
<comment type="similarity">
    <text evidence="1">Belongs to the MT-A70-like family.</text>
</comment>
<keyword evidence="2" id="KW-0489">Methyltransferase</keyword>
<dbReference type="OrthoDB" id="61116at2759"/>
<dbReference type="Gene3D" id="3.40.50.150">
    <property type="entry name" value="Vaccinia Virus protein VP39"/>
    <property type="match status" value="1"/>
</dbReference>
<evidence type="ECO:0000313" key="2">
    <source>
        <dbReference type="EMBL" id="KAG0651240.1"/>
    </source>
</evidence>
<protein>
    <submittedName>
        <fullName evidence="2">Methyltransferase 4</fullName>
    </submittedName>
</protein>
<dbReference type="PROSITE" id="PS00092">
    <property type="entry name" value="N6_MTASE"/>
    <property type="match status" value="1"/>
</dbReference>
<gene>
    <name evidence="2" type="ORF">D0Z07_1501</name>
</gene>
<dbReference type="InterPro" id="IPR002052">
    <property type="entry name" value="DNA_methylase_N6_adenine_CS"/>
</dbReference>
<dbReference type="PANTHER" id="PTHR12829:SF4">
    <property type="entry name" value="N(6)-ADENINE-SPECIFIC METHYLTRANSFERASE METTL4"/>
    <property type="match status" value="1"/>
</dbReference>
<reference evidence="2" key="1">
    <citation type="submission" date="2019-07" db="EMBL/GenBank/DDBJ databases">
        <title>Hyphodiscus hymeniophilus genome sequencing and assembly.</title>
        <authorList>
            <person name="Kramer G."/>
            <person name="Nodwell J."/>
        </authorList>
    </citation>
    <scope>NUCLEOTIDE SEQUENCE</scope>
    <source>
        <strain evidence="2">ATCC 34498</strain>
    </source>
</reference>
<dbReference type="EMBL" id="VNKQ01000004">
    <property type="protein sequence ID" value="KAG0651240.1"/>
    <property type="molecule type" value="Genomic_DNA"/>
</dbReference>
<keyword evidence="3" id="KW-1185">Reference proteome</keyword>
<keyword evidence="2" id="KW-0808">Transferase</keyword>
<dbReference type="Pfam" id="PF05063">
    <property type="entry name" value="MT-A70"/>
    <property type="match status" value="1"/>
</dbReference>
<evidence type="ECO:0000313" key="3">
    <source>
        <dbReference type="Proteomes" id="UP000785200"/>
    </source>
</evidence>
<sequence length="361" mass="40241">MSSSILYENSSATITILDIPRSIELAQGSARSQRLISSKPLEHPYLSVEPKSAKAKAAIGATPLEDLLLRKHLEFALDEVKVEYKGPWYLPRSTDDIAAVAEMLPENNDANRLAGTTRDDVRDETNHVHLAKDCSFFHNSKPEYVNVVLPNGAKGFIPPNSTSIGGDISATLSLFVENAPKFDIILLDPPWPNRSARRKNSYSISYGNSDIRTLLSSIPLYEHLADDGYVAVWITNKPSIREMVVGEGGLFEEWGVQLTEEWIWLKVTSNGEPIFPLDSTWRKAYEVLLVGRRGGGHAKKRVILAVPDLHSRKPNLKSLLEKMAGVEYSSCLEIFARSLTAGCWSWGNEVLKFQNAEHWVI</sequence>
<dbReference type="AlphaFoldDB" id="A0A9P7AZP1"/>
<organism evidence="2 3">
    <name type="scientific">Hyphodiscus hymeniophilus</name>
    <dbReference type="NCBI Taxonomy" id="353542"/>
    <lineage>
        <taxon>Eukaryota</taxon>
        <taxon>Fungi</taxon>
        <taxon>Dikarya</taxon>
        <taxon>Ascomycota</taxon>
        <taxon>Pezizomycotina</taxon>
        <taxon>Leotiomycetes</taxon>
        <taxon>Helotiales</taxon>
        <taxon>Hyphodiscaceae</taxon>
        <taxon>Hyphodiscus</taxon>
    </lineage>
</organism>
<dbReference type="InterPro" id="IPR007757">
    <property type="entry name" value="MT-A70-like"/>
</dbReference>